<name>A0A2T6KLI2_9RHOB</name>
<accession>A0A2T6KLI2</accession>
<keyword evidence="2" id="KW-1185">Reference proteome</keyword>
<evidence type="ECO:0000313" key="1">
    <source>
        <dbReference type="EMBL" id="PUB17078.1"/>
    </source>
</evidence>
<protein>
    <submittedName>
        <fullName evidence="1">Uncharacterized protein</fullName>
    </submittedName>
</protein>
<dbReference type="Proteomes" id="UP000244523">
    <property type="component" value="Unassembled WGS sequence"/>
</dbReference>
<dbReference type="AlphaFoldDB" id="A0A2T6KLI2"/>
<comment type="caution">
    <text evidence="1">The sequence shown here is derived from an EMBL/GenBank/DDBJ whole genome shotgun (WGS) entry which is preliminary data.</text>
</comment>
<gene>
    <name evidence="1" type="ORF">C8N45_10288</name>
</gene>
<dbReference type="EMBL" id="QBUD01000002">
    <property type="protein sequence ID" value="PUB17078.1"/>
    <property type="molecule type" value="Genomic_DNA"/>
</dbReference>
<evidence type="ECO:0000313" key="2">
    <source>
        <dbReference type="Proteomes" id="UP000244523"/>
    </source>
</evidence>
<reference evidence="1 2" key="1">
    <citation type="submission" date="2018-04" db="EMBL/GenBank/DDBJ databases">
        <title>Genomic Encyclopedia of Archaeal and Bacterial Type Strains, Phase II (KMG-II): from individual species to whole genera.</title>
        <authorList>
            <person name="Goeker M."/>
        </authorList>
    </citation>
    <scope>NUCLEOTIDE SEQUENCE [LARGE SCALE GENOMIC DNA]</scope>
    <source>
        <strain evidence="1 2">DSM 29955</strain>
    </source>
</reference>
<proteinExistence type="predicted"/>
<organism evidence="1 2">
    <name type="scientific">Yoonia sediminilitoris</name>
    <dbReference type="NCBI Taxonomy" id="1286148"/>
    <lineage>
        <taxon>Bacteria</taxon>
        <taxon>Pseudomonadati</taxon>
        <taxon>Pseudomonadota</taxon>
        <taxon>Alphaproteobacteria</taxon>
        <taxon>Rhodobacterales</taxon>
        <taxon>Paracoccaceae</taxon>
        <taxon>Yoonia</taxon>
    </lineage>
</organism>
<sequence length="67" mass="7441">MARMKYVWKIILESASDEVENRQVYALAGSMGEALELAGEPNARAIPQVGTNWPGAEGEKLYWHYSG</sequence>